<dbReference type="AlphaFoldDB" id="A0A4Y2HLT4"/>
<reference evidence="2 3" key="1">
    <citation type="journal article" date="2019" name="Sci. Rep.">
        <title>Orb-weaving spider Araneus ventricosus genome elucidates the spidroin gene catalogue.</title>
        <authorList>
            <person name="Kono N."/>
            <person name="Nakamura H."/>
            <person name="Ohtoshi R."/>
            <person name="Moran D.A.P."/>
            <person name="Shinohara A."/>
            <person name="Yoshida Y."/>
            <person name="Fujiwara M."/>
            <person name="Mori M."/>
            <person name="Tomita M."/>
            <person name="Arakawa K."/>
        </authorList>
    </citation>
    <scope>NUCLEOTIDE SEQUENCE [LARGE SCALE GENOMIC DNA]</scope>
</reference>
<organism evidence="2 3">
    <name type="scientific">Araneus ventricosus</name>
    <name type="common">Orbweaver spider</name>
    <name type="synonym">Epeira ventricosa</name>
    <dbReference type="NCBI Taxonomy" id="182803"/>
    <lineage>
        <taxon>Eukaryota</taxon>
        <taxon>Metazoa</taxon>
        <taxon>Ecdysozoa</taxon>
        <taxon>Arthropoda</taxon>
        <taxon>Chelicerata</taxon>
        <taxon>Arachnida</taxon>
        <taxon>Araneae</taxon>
        <taxon>Araneomorphae</taxon>
        <taxon>Entelegynae</taxon>
        <taxon>Araneoidea</taxon>
        <taxon>Araneidae</taxon>
        <taxon>Araneus</taxon>
    </lineage>
</organism>
<evidence type="ECO:0000313" key="2">
    <source>
        <dbReference type="EMBL" id="GBM66315.1"/>
    </source>
</evidence>
<accession>A0A4Y2HLT4</accession>
<sequence>MGHQRNSEITTLQEAKEWYSEPGDPEVMEKMPKLIFKIIPNLDLPVAGIDAGNQNDDHRNTVEEFLHSGNIINGRPLYGSDLRFPVAGINVGNQNHDHRTTVEQFLRSG</sequence>
<dbReference type="EMBL" id="BGPR01002019">
    <property type="protein sequence ID" value="GBM66315.1"/>
    <property type="molecule type" value="Genomic_DNA"/>
</dbReference>
<gene>
    <name evidence="2" type="ORF">AVEN_229180_1</name>
</gene>
<keyword evidence="3" id="KW-1185">Reference proteome</keyword>
<name>A0A4Y2HLT4_ARAVE</name>
<protein>
    <submittedName>
        <fullName evidence="2">Uncharacterized protein</fullName>
    </submittedName>
</protein>
<dbReference type="Proteomes" id="UP000499080">
    <property type="component" value="Unassembled WGS sequence"/>
</dbReference>
<comment type="caution">
    <text evidence="2">The sequence shown here is derived from an EMBL/GenBank/DDBJ whole genome shotgun (WGS) entry which is preliminary data.</text>
</comment>
<evidence type="ECO:0000256" key="1">
    <source>
        <dbReference type="SAM" id="MobiDB-lite"/>
    </source>
</evidence>
<feature type="region of interest" description="Disordered" evidence="1">
    <location>
        <begin position="1"/>
        <end position="24"/>
    </location>
</feature>
<proteinExistence type="predicted"/>
<evidence type="ECO:0000313" key="3">
    <source>
        <dbReference type="Proteomes" id="UP000499080"/>
    </source>
</evidence>